<feature type="compositionally biased region" description="Polar residues" evidence="1">
    <location>
        <begin position="211"/>
        <end position="222"/>
    </location>
</feature>
<feature type="compositionally biased region" description="Polar residues" evidence="1">
    <location>
        <begin position="259"/>
        <end position="276"/>
    </location>
</feature>
<feature type="compositionally biased region" description="Polar residues" evidence="1">
    <location>
        <begin position="144"/>
        <end position="154"/>
    </location>
</feature>
<proteinExistence type="predicted"/>
<dbReference type="eggNOG" id="ENOG502R8BV">
    <property type="taxonomic scope" value="Eukaryota"/>
</dbReference>
<feature type="compositionally biased region" description="Low complexity" evidence="1">
    <location>
        <begin position="239"/>
        <end position="248"/>
    </location>
</feature>
<feature type="region of interest" description="Disordered" evidence="1">
    <location>
        <begin position="87"/>
        <end position="276"/>
    </location>
</feature>
<dbReference type="EMBL" id="CP003002">
    <property type="protein sequence ID" value="AEO53826.1"/>
    <property type="molecule type" value="Genomic_DNA"/>
</dbReference>
<feature type="region of interest" description="Disordered" evidence="1">
    <location>
        <begin position="337"/>
        <end position="358"/>
    </location>
</feature>
<protein>
    <submittedName>
        <fullName evidence="2">Uncharacterized protein</fullName>
    </submittedName>
</protein>
<feature type="compositionally biased region" description="Pro residues" evidence="1">
    <location>
        <begin position="455"/>
        <end position="464"/>
    </location>
</feature>
<evidence type="ECO:0000313" key="3">
    <source>
        <dbReference type="Proteomes" id="UP000007322"/>
    </source>
</evidence>
<accession>G2Q5V0</accession>
<feature type="compositionally biased region" description="Pro residues" evidence="1">
    <location>
        <begin position="342"/>
        <end position="353"/>
    </location>
</feature>
<dbReference type="OMA" id="GYACSFY"/>
<dbReference type="VEuPathDB" id="FungiDB:MYCTH_114083"/>
<dbReference type="RefSeq" id="XP_003659071.1">
    <property type="nucleotide sequence ID" value="XM_003659023.1"/>
</dbReference>
<feature type="compositionally biased region" description="Basic residues" evidence="1">
    <location>
        <begin position="164"/>
        <end position="174"/>
    </location>
</feature>
<keyword evidence="3" id="KW-1185">Reference proteome</keyword>
<feature type="compositionally biased region" description="Low complexity" evidence="1">
    <location>
        <begin position="409"/>
        <end position="419"/>
    </location>
</feature>
<dbReference type="STRING" id="573729.G2Q5V0"/>
<feature type="region of interest" description="Disordered" evidence="1">
    <location>
        <begin position="609"/>
        <end position="637"/>
    </location>
</feature>
<gene>
    <name evidence="2" type="ORF">MYCTH_114083</name>
</gene>
<dbReference type="OrthoDB" id="5244801at2759"/>
<feature type="region of interest" description="Disordered" evidence="1">
    <location>
        <begin position="289"/>
        <end position="314"/>
    </location>
</feature>
<evidence type="ECO:0000256" key="1">
    <source>
        <dbReference type="SAM" id="MobiDB-lite"/>
    </source>
</evidence>
<organism evidence="2 3">
    <name type="scientific">Thermothelomyces thermophilus (strain ATCC 42464 / BCRC 31852 / DSM 1799)</name>
    <name type="common">Sporotrichum thermophile</name>
    <dbReference type="NCBI Taxonomy" id="573729"/>
    <lineage>
        <taxon>Eukaryota</taxon>
        <taxon>Fungi</taxon>
        <taxon>Dikarya</taxon>
        <taxon>Ascomycota</taxon>
        <taxon>Pezizomycotina</taxon>
        <taxon>Sordariomycetes</taxon>
        <taxon>Sordariomycetidae</taxon>
        <taxon>Sordariales</taxon>
        <taxon>Chaetomiaceae</taxon>
        <taxon>Thermothelomyces</taxon>
    </lineage>
</organism>
<name>G2Q5V0_THET4</name>
<dbReference type="GeneID" id="11505467"/>
<feature type="compositionally biased region" description="Pro residues" evidence="1">
    <location>
        <begin position="433"/>
        <end position="447"/>
    </location>
</feature>
<sequence>MATGYEKFDKQLDRLEKLFSRKKRAAYSHDSAATGIRPTTPMPFLTNSNATTAQAFPVPPYLRPTSSRMMAREEVLLQPLWARRARSLPESPSAPRIKTAAFSGHNTDEKGPSIPARHSSGYPGIAQRPSSPYPGSNVDDPSTKLLQFSFSTASRESECNSSPRRSRPSVRSHRSPSVSVSPRARLDRKRCSTEFQQPFPSQGNERGVHGDSSQSENPSALPSLQREERCSGTALSEHSSPSLSPSLPSKDKPKLGRLNSRQCTVSHRQSSLSISGTTIRQLSEALRESTSLSQLSRARDTNPNPDPILKEPSVNDFLSLSDDDIADEHAASRVQLSVSDPPTFPLPPNPSPASSPIRTRPAFPLLTLSPPLASRPAAAAAIEAARIAAKYKFDLVYVVNLWPSHISRSGCSSPSGRSCGTPHPASPSRTTPFSPPGSPDPTTPHPASPSRTTPFSPPGSPDPTTPSSDSDMTGRLLAAYGLSSITCPFRISAPVHQNVLRSQGWLEYRNETGARDEFACGYSCSFYTGYSPVRGHGSDAASSEGQCKYQERQNQDKPANRGIVFAAFRVPREDGSPVFSNATELEALHKDAEALVDMLINTRTARWRRRAPTTPSRWRVAGGSSQPLKPSEPPVAI</sequence>
<dbReference type="InParanoid" id="G2Q5V0"/>
<evidence type="ECO:0000313" key="2">
    <source>
        <dbReference type="EMBL" id="AEO53826.1"/>
    </source>
</evidence>
<feature type="compositionally biased region" description="Polar residues" evidence="1">
    <location>
        <begin position="193"/>
        <end position="204"/>
    </location>
</feature>
<feature type="region of interest" description="Disordered" evidence="1">
    <location>
        <begin position="409"/>
        <end position="473"/>
    </location>
</feature>
<feature type="region of interest" description="Disordered" evidence="1">
    <location>
        <begin position="23"/>
        <end position="47"/>
    </location>
</feature>
<dbReference type="HOGENOM" id="CLU_021363_0_0_1"/>
<dbReference type="AlphaFoldDB" id="G2Q5V0"/>
<dbReference type="KEGG" id="mtm:MYCTH_114083"/>
<dbReference type="Proteomes" id="UP000007322">
    <property type="component" value="Chromosome 1"/>
</dbReference>
<reference evidence="2 3" key="1">
    <citation type="journal article" date="2011" name="Nat. Biotechnol.">
        <title>Comparative genomic analysis of the thermophilic biomass-degrading fungi Myceliophthora thermophila and Thielavia terrestris.</title>
        <authorList>
            <person name="Berka R.M."/>
            <person name="Grigoriev I.V."/>
            <person name="Otillar R."/>
            <person name="Salamov A."/>
            <person name="Grimwood J."/>
            <person name="Reid I."/>
            <person name="Ishmael N."/>
            <person name="John T."/>
            <person name="Darmond C."/>
            <person name="Moisan M.-C."/>
            <person name="Henrissat B."/>
            <person name="Coutinho P.M."/>
            <person name="Lombard V."/>
            <person name="Natvig D.O."/>
            <person name="Lindquist E."/>
            <person name="Schmutz J."/>
            <person name="Lucas S."/>
            <person name="Harris P."/>
            <person name="Powlowski J."/>
            <person name="Bellemare A."/>
            <person name="Taylor D."/>
            <person name="Butler G."/>
            <person name="de Vries R.P."/>
            <person name="Allijn I.E."/>
            <person name="van den Brink J."/>
            <person name="Ushinsky S."/>
            <person name="Storms R."/>
            <person name="Powell A.J."/>
            <person name="Paulsen I.T."/>
            <person name="Elbourne L.D.H."/>
            <person name="Baker S.E."/>
            <person name="Magnuson J."/>
            <person name="LaBoissiere S."/>
            <person name="Clutterbuck A.J."/>
            <person name="Martinez D."/>
            <person name="Wogulis M."/>
            <person name="de Leon A.L."/>
            <person name="Rey M.W."/>
            <person name="Tsang A."/>
        </authorList>
    </citation>
    <scope>NUCLEOTIDE SEQUENCE [LARGE SCALE GENOMIC DNA]</scope>
    <source>
        <strain evidence="3">ATCC 42464 / BCRC 31852 / DSM 1799</strain>
    </source>
</reference>